<dbReference type="PROSITE" id="PS50893">
    <property type="entry name" value="ABC_TRANSPORTER_2"/>
    <property type="match status" value="1"/>
</dbReference>
<organism evidence="6 7">
    <name type="scientific">Dokdonella ginsengisoli</name>
    <dbReference type="NCBI Taxonomy" id="363846"/>
    <lineage>
        <taxon>Bacteria</taxon>
        <taxon>Pseudomonadati</taxon>
        <taxon>Pseudomonadota</taxon>
        <taxon>Gammaproteobacteria</taxon>
        <taxon>Lysobacterales</taxon>
        <taxon>Rhodanobacteraceae</taxon>
        <taxon>Dokdonella</taxon>
    </lineage>
</organism>
<keyword evidence="3" id="KW-0547">Nucleotide-binding</keyword>
<dbReference type="CDD" id="cd03220">
    <property type="entry name" value="ABC_KpsT_Wzt"/>
    <property type="match status" value="1"/>
</dbReference>
<dbReference type="RefSeq" id="WP_380018566.1">
    <property type="nucleotide sequence ID" value="NZ_JBHSHD010000002.1"/>
</dbReference>
<dbReference type="Pfam" id="PF00005">
    <property type="entry name" value="ABC_tran"/>
    <property type="match status" value="1"/>
</dbReference>
<dbReference type="PANTHER" id="PTHR46743:SF2">
    <property type="entry name" value="TEICHOIC ACIDS EXPORT ATP-BINDING PROTEIN TAGH"/>
    <property type="match status" value="1"/>
</dbReference>
<sequence length="239" mass="26335">MPVDPNEILVELRNVGVAFSSQRRMNENRFWALEDVDLTLRRGQRLGVIGRNGAGKSTLLRVIAGILAPDRGTVRRGPVSCQLLSLALGFTPHLSGRDNAILSGLMLGLRRREITARLPAIREFSELGDFFEQPIAAYSSGMMMRLAFSVAIQVEPDVLLIDEVLAVGDAEFQQKSGAALRARMGEGHTVVLVSHDENQIASLCDRVLWVEHGKSVLEGDRDEVFEAYHRDLHLTAVPA</sequence>
<accession>A0ABV9QTR8</accession>
<evidence type="ECO:0000313" key="7">
    <source>
        <dbReference type="Proteomes" id="UP001595886"/>
    </source>
</evidence>
<feature type="domain" description="ABC transporter" evidence="5">
    <location>
        <begin position="12"/>
        <end position="237"/>
    </location>
</feature>
<protein>
    <submittedName>
        <fullName evidence="6">ABC transporter ATP-binding protein</fullName>
    </submittedName>
</protein>
<dbReference type="InterPro" id="IPR015860">
    <property type="entry name" value="ABC_transpr_TagH-like"/>
</dbReference>
<dbReference type="EMBL" id="JBHSHD010000002">
    <property type="protein sequence ID" value="MFC4818832.1"/>
    <property type="molecule type" value="Genomic_DNA"/>
</dbReference>
<dbReference type="InterPro" id="IPR027417">
    <property type="entry name" value="P-loop_NTPase"/>
</dbReference>
<dbReference type="SUPFAM" id="SSF52540">
    <property type="entry name" value="P-loop containing nucleoside triphosphate hydrolases"/>
    <property type="match status" value="1"/>
</dbReference>
<dbReference type="Proteomes" id="UP001595886">
    <property type="component" value="Unassembled WGS sequence"/>
</dbReference>
<proteinExistence type="inferred from homology"/>
<keyword evidence="7" id="KW-1185">Reference proteome</keyword>
<evidence type="ECO:0000313" key="6">
    <source>
        <dbReference type="EMBL" id="MFC4818832.1"/>
    </source>
</evidence>
<evidence type="ECO:0000256" key="1">
    <source>
        <dbReference type="ARBA" id="ARBA00005417"/>
    </source>
</evidence>
<gene>
    <name evidence="6" type="ORF">ACFO6Q_00765</name>
</gene>
<comment type="similarity">
    <text evidence="1">Belongs to the ABC transporter superfamily.</text>
</comment>
<dbReference type="InterPro" id="IPR050683">
    <property type="entry name" value="Bact_Polysacc_Export_ATP-bd"/>
</dbReference>
<dbReference type="SMART" id="SM00382">
    <property type="entry name" value="AAA"/>
    <property type="match status" value="1"/>
</dbReference>
<evidence type="ECO:0000256" key="4">
    <source>
        <dbReference type="ARBA" id="ARBA00022840"/>
    </source>
</evidence>
<name>A0ABV9QTR8_9GAMM</name>
<comment type="caution">
    <text evidence="6">The sequence shown here is derived from an EMBL/GenBank/DDBJ whole genome shotgun (WGS) entry which is preliminary data.</text>
</comment>
<keyword evidence="2" id="KW-0813">Transport</keyword>
<evidence type="ECO:0000256" key="2">
    <source>
        <dbReference type="ARBA" id="ARBA00022448"/>
    </source>
</evidence>
<dbReference type="GO" id="GO:0005524">
    <property type="term" value="F:ATP binding"/>
    <property type="evidence" value="ECO:0007669"/>
    <property type="project" value="UniProtKB-KW"/>
</dbReference>
<dbReference type="PROSITE" id="PS00211">
    <property type="entry name" value="ABC_TRANSPORTER_1"/>
    <property type="match status" value="1"/>
</dbReference>
<keyword evidence="4 6" id="KW-0067">ATP-binding</keyword>
<dbReference type="InterPro" id="IPR003439">
    <property type="entry name" value="ABC_transporter-like_ATP-bd"/>
</dbReference>
<dbReference type="InterPro" id="IPR003593">
    <property type="entry name" value="AAA+_ATPase"/>
</dbReference>
<evidence type="ECO:0000256" key="3">
    <source>
        <dbReference type="ARBA" id="ARBA00022741"/>
    </source>
</evidence>
<dbReference type="PANTHER" id="PTHR46743">
    <property type="entry name" value="TEICHOIC ACIDS EXPORT ATP-BINDING PROTEIN TAGH"/>
    <property type="match status" value="1"/>
</dbReference>
<dbReference type="Gene3D" id="3.40.50.300">
    <property type="entry name" value="P-loop containing nucleotide triphosphate hydrolases"/>
    <property type="match status" value="1"/>
</dbReference>
<evidence type="ECO:0000259" key="5">
    <source>
        <dbReference type="PROSITE" id="PS50893"/>
    </source>
</evidence>
<reference evidence="7" key="1">
    <citation type="journal article" date="2019" name="Int. J. Syst. Evol. Microbiol.">
        <title>The Global Catalogue of Microorganisms (GCM) 10K type strain sequencing project: providing services to taxonomists for standard genome sequencing and annotation.</title>
        <authorList>
            <consortium name="The Broad Institute Genomics Platform"/>
            <consortium name="The Broad Institute Genome Sequencing Center for Infectious Disease"/>
            <person name="Wu L."/>
            <person name="Ma J."/>
        </authorList>
    </citation>
    <scope>NUCLEOTIDE SEQUENCE [LARGE SCALE GENOMIC DNA]</scope>
    <source>
        <strain evidence="7">CCUG 30340</strain>
    </source>
</reference>
<dbReference type="InterPro" id="IPR017871">
    <property type="entry name" value="ABC_transporter-like_CS"/>
</dbReference>